<feature type="region of interest" description="Disordered" evidence="1">
    <location>
        <begin position="74"/>
        <end position="94"/>
    </location>
</feature>
<dbReference type="Proteomes" id="UP000634136">
    <property type="component" value="Unassembled WGS sequence"/>
</dbReference>
<dbReference type="EMBL" id="JAAIUW010000001">
    <property type="protein sequence ID" value="KAF7843276.1"/>
    <property type="molecule type" value="Genomic_DNA"/>
</dbReference>
<reference evidence="2" key="1">
    <citation type="submission" date="2020-09" db="EMBL/GenBank/DDBJ databases">
        <title>Genome-Enabled Discovery of Anthraquinone Biosynthesis in Senna tora.</title>
        <authorList>
            <person name="Kang S.-H."/>
            <person name="Pandey R.P."/>
            <person name="Lee C.-M."/>
            <person name="Sim J.-S."/>
            <person name="Jeong J.-T."/>
            <person name="Choi B.-S."/>
            <person name="Jung M."/>
            <person name="Ginzburg D."/>
            <person name="Zhao K."/>
            <person name="Won S.Y."/>
            <person name="Oh T.-J."/>
            <person name="Yu Y."/>
            <person name="Kim N.-H."/>
            <person name="Lee O.R."/>
            <person name="Lee T.-H."/>
            <person name="Bashyal P."/>
            <person name="Kim T.-S."/>
            <person name="Lee W.-H."/>
            <person name="Kawkins C."/>
            <person name="Kim C.-K."/>
            <person name="Kim J.S."/>
            <person name="Ahn B.O."/>
            <person name="Rhee S.Y."/>
            <person name="Sohng J.K."/>
        </authorList>
    </citation>
    <scope>NUCLEOTIDE SEQUENCE</scope>
    <source>
        <tissue evidence="2">Leaf</tissue>
    </source>
</reference>
<sequence>MIYAWAAAAAASSSVEPYPLFSQKRCRSHKQRAWETAAQSPARLFRCGRRRWKWNGFSERWRLIQRLVLRHPDRNLSSHTNPDEPCLLNDTADL</sequence>
<proteinExistence type="predicted"/>
<organism evidence="2 3">
    <name type="scientific">Senna tora</name>
    <dbReference type="NCBI Taxonomy" id="362788"/>
    <lineage>
        <taxon>Eukaryota</taxon>
        <taxon>Viridiplantae</taxon>
        <taxon>Streptophyta</taxon>
        <taxon>Embryophyta</taxon>
        <taxon>Tracheophyta</taxon>
        <taxon>Spermatophyta</taxon>
        <taxon>Magnoliopsida</taxon>
        <taxon>eudicotyledons</taxon>
        <taxon>Gunneridae</taxon>
        <taxon>Pentapetalae</taxon>
        <taxon>rosids</taxon>
        <taxon>fabids</taxon>
        <taxon>Fabales</taxon>
        <taxon>Fabaceae</taxon>
        <taxon>Caesalpinioideae</taxon>
        <taxon>Cassia clade</taxon>
        <taxon>Senna</taxon>
    </lineage>
</organism>
<evidence type="ECO:0000313" key="2">
    <source>
        <dbReference type="EMBL" id="KAF7843276.1"/>
    </source>
</evidence>
<keyword evidence="3" id="KW-1185">Reference proteome</keyword>
<dbReference type="AlphaFoldDB" id="A0A834XG06"/>
<comment type="caution">
    <text evidence="2">The sequence shown here is derived from an EMBL/GenBank/DDBJ whole genome shotgun (WGS) entry which is preliminary data.</text>
</comment>
<accession>A0A834XG06</accession>
<evidence type="ECO:0000256" key="1">
    <source>
        <dbReference type="SAM" id="MobiDB-lite"/>
    </source>
</evidence>
<protein>
    <submittedName>
        <fullName evidence="2">Uncharacterized protein</fullName>
    </submittedName>
</protein>
<name>A0A834XG06_9FABA</name>
<gene>
    <name evidence="2" type="ORF">G2W53_000181</name>
</gene>
<evidence type="ECO:0000313" key="3">
    <source>
        <dbReference type="Proteomes" id="UP000634136"/>
    </source>
</evidence>